<protein>
    <recommendedName>
        <fullName evidence="3">Mitochondria-eating protein C-terminal domain-containing protein</fullName>
    </recommendedName>
</protein>
<reference evidence="4" key="2">
    <citation type="journal article" date="2021" name="Genome Biol. Evol.">
        <title>Developing a high-quality reference genome for a parasitic bivalve with doubly uniparental inheritance (Bivalvia: Unionida).</title>
        <authorList>
            <person name="Smith C.H."/>
        </authorList>
    </citation>
    <scope>NUCLEOTIDE SEQUENCE</scope>
    <source>
        <strain evidence="4">CHS0354</strain>
        <tissue evidence="4">Mantle</tissue>
    </source>
</reference>
<dbReference type="AlphaFoldDB" id="A0AAE0VN76"/>
<feature type="coiled-coil region" evidence="1">
    <location>
        <begin position="7"/>
        <end position="34"/>
    </location>
</feature>
<name>A0AAE0VN76_9BIVA</name>
<evidence type="ECO:0000256" key="1">
    <source>
        <dbReference type="SAM" id="Coils"/>
    </source>
</evidence>
<dbReference type="Pfam" id="PF16026">
    <property type="entry name" value="MIEAP"/>
    <property type="match status" value="1"/>
</dbReference>
<feature type="domain" description="Mitochondria-eating protein C-terminal" evidence="3">
    <location>
        <begin position="252"/>
        <end position="445"/>
    </location>
</feature>
<dbReference type="EMBL" id="JAEAOA010000619">
    <property type="protein sequence ID" value="KAK3582915.1"/>
    <property type="molecule type" value="Genomic_DNA"/>
</dbReference>
<evidence type="ECO:0000256" key="2">
    <source>
        <dbReference type="SAM" id="MobiDB-lite"/>
    </source>
</evidence>
<evidence type="ECO:0000313" key="5">
    <source>
        <dbReference type="Proteomes" id="UP001195483"/>
    </source>
</evidence>
<reference evidence="4" key="1">
    <citation type="journal article" date="2021" name="Genome Biol. Evol.">
        <title>A High-Quality Reference Genome for a Parasitic Bivalve with Doubly Uniparental Inheritance (Bivalvia: Unionida).</title>
        <authorList>
            <person name="Smith C.H."/>
        </authorList>
    </citation>
    <scope>NUCLEOTIDE SEQUENCE</scope>
    <source>
        <strain evidence="4">CHS0354</strain>
    </source>
</reference>
<proteinExistence type="predicted"/>
<reference evidence="4" key="3">
    <citation type="submission" date="2023-05" db="EMBL/GenBank/DDBJ databases">
        <authorList>
            <person name="Smith C.H."/>
        </authorList>
    </citation>
    <scope>NUCLEOTIDE SEQUENCE</scope>
    <source>
        <strain evidence="4">CHS0354</strain>
        <tissue evidence="4">Mantle</tissue>
    </source>
</reference>
<dbReference type="Proteomes" id="UP001195483">
    <property type="component" value="Unassembled WGS sequence"/>
</dbReference>
<dbReference type="Gene3D" id="1.20.5.340">
    <property type="match status" value="1"/>
</dbReference>
<organism evidence="4 5">
    <name type="scientific">Potamilus streckersoni</name>
    <dbReference type="NCBI Taxonomy" id="2493646"/>
    <lineage>
        <taxon>Eukaryota</taxon>
        <taxon>Metazoa</taxon>
        <taxon>Spiralia</taxon>
        <taxon>Lophotrochozoa</taxon>
        <taxon>Mollusca</taxon>
        <taxon>Bivalvia</taxon>
        <taxon>Autobranchia</taxon>
        <taxon>Heteroconchia</taxon>
        <taxon>Palaeoheterodonta</taxon>
        <taxon>Unionida</taxon>
        <taxon>Unionoidea</taxon>
        <taxon>Unionidae</taxon>
        <taxon>Ambleminae</taxon>
        <taxon>Lampsilini</taxon>
        <taxon>Potamilus</taxon>
    </lineage>
</organism>
<gene>
    <name evidence="4" type="ORF">CHS0354_009722</name>
</gene>
<dbReference type="InterPro" id="IPR031981">
    <property type="entry name" value="MIEAP_C"/>
</dbReference>
<sequence>MNSEAQKTEEHGNEDQLRARIEDLEKELERGRIKYDLDTQTLKARMREIRDKERKKAFEFKCRYEELLKETQQSIQQSEDVADTELNRRKEAEAPNELNHNGRKESRSNISDKAVQTDEANITIYKERIREHEERVTTDTVHKGDNKAVHELFKRTSSFKESNRALLTLNQYIERTEDDITRLQDELHRCEEKIKELTESTGRARSEKAFLEQENQRLKEEFGKLHLRYSEAAGSLMLDRNPSIADLSDATRPTKLAESFSELYDNQYTDAFQELFGPEEDVIQHLLNICMKIHRACQRVASEYINRLEETTIKLSESGRTIFNQTTEIPASTRKYILEIRKSVSEQIIKELLLYFRDRFVQDEENIGKQMDSTAKYIEKCTELCWCMAIKDPPVVLGDIPTEGSPVNTDLFRFYTRSGNYVRYCVWPPLLLHKGGALLRKGIVQGK</sequence>
<keyword evidence="1" id="KW-0175">Coiled coil</keyword>
<feature type="region of interest" description="Disordered" evidence="2">
    <location>
        <begin position="89"/>
        <end position="115"/>
    </location>
</feature>
<evidence type="ECO:0000313" key="4">
    <source>
        <dbReference type="EMBL" id="KAK3582915.1"/>
    </source>
</evidence>
<accession>A0AAE0VN76</accession>
<feature type="coiled-coil region" evidence="1">
    <location>
        <begin position="166"/>
        <end position="228"/>
    </location>
</feature>
<evidence type="ECO:0000259" key="3">
    <source>
        <dbReference type="Pfam" id="PF16026"/>
    </source>
</evidence>
<keyword evidence="5" id="KW-1185">Reference proteome</keyword>
<comment type="caution">
    <text evidence="4">The sequence shown here is derived from an EMBL/GenBank/DDBJ whole genome shotgun (WGS) entry which is preliminary data.</text>
</comment>